<dbReference type="Proteomes" id="UP000018208">
    <property type="component" value="Unassembled WGS sequence"/>
</dbReference>
<dbReference type="EMBL" id="AUWU02000003">
    <property type="protein sequence ID" value="KAH0575660.1"/>
    <property type="molecule type" value="Genomic_DNA"/>
</dbReference>
<dbReference type="EMBL" id="KI546046">
    <property type="protein sequence ID" value="EST47169.1"/>
    <property type="molecule type" value="Genomic_DNA"/>
</dbReference>
<keyword evidence="3" id="KW-1185">Reference proteome</keyword>
<name>V6M1V5_9EUKA</name>
<evidence type="ECO:0000313" key="3">
    <source>
        <dbReference type="Proteomes" id="UP000018208"/>
    </source>
</evidence>
<gene>
    <name evidence="1" type="ORF">SS50377_12680</name>
    <name evidence="2" type="ORF">SS50377_23300</name>
</gene>
<accession>V6M1V5</accession>
<reference evidence="2" key="2">
    <citation type="submission" date="2020-12" db="EMBL/GenBank/DDBJ databases">
        <title>New Spironucleus salmonicida genome in near-complete chromosomes.</title>
        <authorList>
            <person name="Xu F."/>
            <person name="Kurt Z."/>
            <person name="Jimenez-Gonzalez A."/>
            <person name="Astvaldsson A."/>
            <person name="Andersson J.O."/>
            <person name="Svard S.G."/>
        </authorList>
    </citation>
    <scope>NUCLEOTIDE SEQUENCE</scope>
    <source>
        <strain evidence="2">ATCC 50377</strain>
    </source>
</reference>
<proteinExistence type="predicted"/>
<evidence type="ECO:0000313" key="2">
    <source>
        <dbReference type="EMBL" id="KAH0575660.1"/>
    </source>
</evidence>
<dbReference type="AlphaFoldDB" id="V6M1V5"/>
<protein>
    <submittedName>
        <fullName evidence="1">Uncharacterized protein</fullName>
    </submittedName>
</protein>
<organism evidence="1">
    <name type="scientific">Spironucleus salmonicida</name>
    <dbReference type="NCBI Taxonomy" id="348837"/>
    <lineage>
        <taxon>Eukaryota</taxon>
        <taxon>Metamonada</taxon>
        <taxon>Diplomonadida</taxon>
        <taxon>Hexamitidae</taxon>
        <taxon>Hexamitinae</taxon>
        <taxon>Spironucleus</taxon>
    </lineage>
</organism>
<reference evidence="1 2" key="1">
    <citation type="journal article" date="2014" name="PLoS Genet.">
        <title>The Genome of Spironucleus salmonicida Highlights a Fish Pathogen Adapted to Fluctuating Environments.</title>
        <authorList>
            <person name="Xu F."/>
            <person name="Jerlstrom-Hultqvist J."/>
            <person name="Einarsson E."/>
            <person name="Astvaldsson A."/>
            <person name="Svard S.G."/>
            <person name="Andersson J.O."/>
        </authorList>
    </citation>
    <scope>NUCLEOTIDE SEQUENCE</scope>
    <source>
        <strain evidence="2">ATCC 50377</strain>
    </source>
</reference>
<sequence length="159" mass="17962">MNTLQAARRYRDLEFASFYSLCRVLIDSNKYFYAQSLIPVLAQSLNISDETAFKILDHCLQAEKLDTSILFTENLDGLDEVLCSTEIQQDEEISGSLAISQSALVEVSSQVFQDLLGDYNVWNQLTELLSEGGQREDFETLKLDLIEAAAKLRQQAARQ</sequence>
<evidence type="ECO:0000313" key="1">
    <source>
        <dbReference type="EMBL" id="EST47169.1"/>
    </source>
</evidence>
<dbReference type="VEuPathDB" id="GiardiaDB:SS50377_23300"/>